<proteinExistence type="predicted"/>
<organism evidence="1 2">
    <name type="scientific">Trametes sanguinea</name>
    <dbReference type="NCBI Taxonomy" id="158606"/>
    <lineage>
        <taxon>Eukaryota</taxon>
        <taxon>Fungi</taxon>
        <taxon>Dikarya</taxon>
        <taxon>Basidiomycota</taxon>
        <taxon>Agaricomycotina</taxon>
        <taxon>Agaricomycetes</taxon>
        <taxon>Polyporales</taxon>
        <taxon>Polyporaceae</taxon>
        <taxon>Trametes</taxon>
    </lineage>
</organism>
<gene>
    <name evidence="1" type="ORF">NUW54_g12610</name>
</gene>
<accession>A0ACC1MWS7</accession>
<dbReference type="EMBL" id="JANSHE010005444">
    <property type="protein sequence ID" value="KAJ2970973.1"/>
    <property type="molecule type" value="Genomic_DNA"/>
</dbReference>
<evidence type="ECO:0000313" key="2">
    <source>
        <dbReference type="Proteomes" id="UP001144978"/>
    </source>
</evidence>
<dbReference type="Proteomes" id="UP001144978">
    <property type="component" value="Unassembled WGS sequence"/>
</dbReference>
<comment type="caution">
    <text evidence="1">The sequence shown here is derived from an EMBL/GenBank/DDBJ whole genome shotgun (WGS) entry which is preliminary data.</text>
</comment>
<evidence type="ECO:0000313" key="1">
    <source>
        <dbReference type="EMBL" id="KAJ2970973.1"/>
    </source>
</evidence>
<reference evidence="1" key="1">
    <citation type="submission" date="2022-08" db="EMBL/GenBank/DDBJ databases">
        <title>Genome Sequence of Pycnoporus sanguineus.</title>
        <authorList>
            <person name="Buettner E."/>
        </authorList>
    </citation>
    <scope>NUCLEOTIDE SEQUENCE</scope>
    <source>
        <strain evidence="1">CG-C14</strain>
    </source>
</reference>
<sequence length="310" mass="34876">MHTRKVSPRAKLALAPYDHTMYLLSVIVRIAQWSSESKIPGLEEGQYRHREHDLALPRGSVMTQTCSRIACEVSQHLPAEFLACCTMVEHAVCAAQATRRPFSTKHLLSLSSIRLHARDATTRLSSGVRTESCRASMATSGHRVRGLSNVHSVLVDRTEYGMPLAPPLNFHKWLAENSALLKPPVNNFCLYSRKDFIVMVIGGPNEHGEEFKDIRIEEGEMFLLPANTPHNPVRFADTIGLVVKRVRPDESIDRLRWYCKSGAHDKPTIIREDSFHCVDLGTQLKPVIQKWMSDESIRKCPECGTVAEAK</sequence>
<protein>
    <submittedName>
        <fullName evidence="1">Uncharacterized protein</fullName>
    </submittedName>
</protein>
<keyword evidence="2" id="KW-1185">Reference proteome</keyword>
<name>A0ACC1MWS7_9APHY</name>